<sequence>MESVERRIIAAASIVLLVTPGHKTDVLIAPGRPRDQGSFDASK</sequence>
<dbReference type="AlphaFoldDB" id="A0A1X6WYA7"/>
<organism evidence="1 2">
    <name type="scientific">Brachybacterium nesterenkovii</name>
    <dbReference type="NCBI Taxonomy" id="47847"/>
    <lineage>
        <taxon>Bacteria</taxon>
        <taxon>Bacillati</taxon>
        <taxon>Actinomycetota</taxon>
        <taxon>Actinomycetes</taxon>
        <taxon>Micrococcales</taxon>
        <taxon>Dermabacteraceae</taxon>
        <taxon>Brachybacterium</taxon>
    </lineage>
</organism>
<proteinExistence type="predicted"/>
<dbReference type="EMBL" id="FWFG01000051">
    <property type="protein sequence ID" value="SLM90921.1"/>
    <property type="molecule type" value="Genomic_DNA"/>
</dbReference>
<reference evidence="1 2" key="1">
    <citation type="submission" date="2017-02" db="EMBL/GenBank/DDBJ databases">
        <authorList>
            <person name="Peterson S.W."/>
        </authorList>
    </citation>
    <scope>NUCLEOTIDE SEQUENCE [LARGE SCALE GENOMIC DNA]</scope>
    <source>
        <strain evidence="1 2">CIP104813</strain>
    </source>
</reference>
<evidence type="ECO:0000313" key="1">
    <source>
        <dbReference type="EMBL" id="SLM90921.1"/>
    </source>
</evidence>
<keyword evidence="2" id="KW-1185">Reference proteome</keyword>
<evidence type="ECO:0000313" key="2">
    <source>
        <dbReference type="Proteomes" id="UP000195981"/>
    </source>
</evidence>
<name>A0A1X6WYA7_9MICO</name>
<gene>
    <name evidence="1" type="ORF">FM110_05840</name>
</gene>
<accession>A0A1X6WYA7</accession>
<dbReference type="Proteomes" id="UP000195981">
    <property type="component" value="Unassembled WGS sequence"/>
</dbReference>
<protein>
    <submittedName>
        <fullName evidence="1">Uncharacterized protein</fullName>
    </submittedName>
</protein>